<dbReference type="InterPro" id="IPR023574">
    <property type="entry name" value="Ribosomal_uL4_dom_sf"/>
</dbReference>
<proteinExistence type="inferred from homology"/>
<dbReference type="WBParaSite" id="TREG1_54510.1">
    <property type="protein sequence ID" value="TREG1_54510.1"/>
    <property type="gene ID" value="TREG1_54510"/>
</dbReference>
<name>A0AA85K132_TRIRE</name>
<dbReference type="InterPro" id="IPR002136">
    <property type="entry name" value="Ribosomal_uL4"/>
</dbReference>
<evidence type="ECO:0000313" key="5">
    <source>
        <dbReference type="Proteomes" id="UP000050795"/>
    </source>
</evidence>
<protein>
    <recommendedName>
        <fullName evidence="4">Large ribosomal subunit protein uL4m</fullName>
    </recommendedName>
</protein>
<dbReference type="Proteomes" id="UP000050795">
    <property type="component" value="Unassembled WGS sequence"/>
</dbReference>
<dbReference type="GO" id="GO:0006412">
    <property type="term" value="P:translation"/>
    <property type="evidence" value="ECO:0007669"/>
    <property type="project" value="InterPro"/>
</dbReference>
<evidence type="ECO:0000256" key="2">
    <source>
        <dbReference type="ARBA" id="ARBA00022980"/>
    </source>
</evidence>
<evidence type="ECO:0000256" key="1">
    <source>
        <dbReference type="ARBA" id="ARBA00010528"/>
    </source>
</evidence>
<dbReference type="GO" id="GO:1990904">
    <property type="term" value="C:ribonucleoprotein complex"/>
    <property type="evidence" value="ECO:0007669"/>
    <property type="project" value="UniProtKB-KW"/>
</dbReference>
<dbReference type="PANTHER" id="PTHR10746:SF6">
    <property type="entry name" value="LARGE RIBOSOMAL SUBUNIT PROTEIN UL4M"/>
    <property type="match status" value="1"/>
</dbReference>
<evidence type="ECO:0000256" key="3">
    <source>
        <dbReference type="ARBA" id="ARBA00023274"/>
    </source>
</evidence>
<evidence type="ECO:0000256" key="4">
    <source>
        <dbReference type="ARBA" id="ARBA00040565"/>
    </source>
</evidence>
<reference evidence="5" key="1">
    <citation type="submission" date="2022-06" db="EMBL/GenBank/DDBJ databases">
        <authorList>
            <person name="Berger JAMES D."/>
            <person name="Berger JAMES D."/>
        </authorList>
    </citation>
    <scope>NUCLEOTIDE SEQUENCE [LARGE SCALE GENOMIC DNA]</scope>
</reference>
<dbReference type="GO" id="GO:0005840">
    <property type="term" value="C:ribosome"/>
    <property type="evidence" value="ECO:0007669"/>
    <property type="project" value="UniProtKB-KW"/>
</dbReference>
<accession>A0AA85K132</accession>
<dbReference type="Gene3D" id="3.40.1370.10">
    <property type="match status" value="1"/>
</dbReference>
<organism evidence="5 6">
    <name type="scientific">Trichobilharzia regenti</name>
    <name type="common">Nasal bird schistosome</name>
    <dbReference type="NCBI Taxonomy" id="157069"/>
    <lineage>
        <taxon>Eukaryota</taxon>
        <taxon>Metazoa</taxon>
        <taxon>Spiralia</taxon>
        <taxon>Lophotrochozoa</taxon>
        <taxon>Platyhelminthes</taxon>
        <taxon>Trematoda</taxon>
        <taxon>Digenea</taxon>
        <taxon>Strigeidida</taxon>
        <taxon>Schistosomatoidea</taxon>
        <taxon>Schistosomatidae</taxon>
        <taxon>Trichobilharzia</taxon>
    </lineage>
</organism>
<dbReference type="SUPFAM" id="SSF52166">
    <property type="entry name" value="Ribosomal protein L4"/>
    <property type="match status" value="1"/>
</dbReference>
<dbReference type="GO" id="GO:0003735">
    <property type="term" value="F:structural constituent of ribosome"/>
    <property type="evidence" value="ECO:0007669"/>
    <property type="project" value="InterPro"/>
</dbReference>
<keyword evidence="3" id="KW-0687">Ribonucleoprotein</keyword>
<comment type="similarity">
    <text evidence="1">Belongs to the universal ribosomal protein uL4 family.</text>
</comment>
<dbReference type="InterPro" id="IPR013005">
    <property type="entry name" value="Ribosomal_uL4-like"/>
</dbReference>
<reference evidence="6" key="2">
    <citation type="submission" date="2023-11" db="UniProtKB">
        <authorList>
            <consortium name="WormBaseParasite"/>
        </authorList>
    </citation>
    <scope>IDENTIFICATION</scope>
</reference>
<keyword evidence="2" id="KW-0689">Ribosomal protein</keyword>
<keyword evidence="5" id="KW-1185">Reference proteome</keyword>
<sequence length="454" mass="51250">MIFHIRGISGVLAKFGSDCLSVNPITRYTSSRSFEVPDTNIKHDYTQQQQQPPNEPIITSRKLQPPVFCSVGNSPRLTWVETLKPFSLSTSLTSNGLIGMVDLHPDIFAVFPRIDVVHKNLYWQAHYRLVDWRCITTRAELPYRSRKKPWPQKKTGKARHGNRRTHIWINGGQCKGPRGPESFFSVLPYADRITGLLSMLSIKHAQNDLHIVDDFTLSEKLEEEAKNILTEAQAAAMHDPDALEDPLSPLNKTRHYRLTKTMNEAAIYVRQLVDTRRWGPSVLFVDEHSPACQLSIPQPGSDVISNGVNEITNNTSTNNLAICLACSSYENHVKTEISPESSAFKPDAIAPRATHPGRGLTFMPVHSLNVWSMVHHDTLVITLKALELLEQRLIAAQTIVVRNETKISQNLHPLPPDWFSAAVEGEAEDHIETSFENRHFTDPIDSSKWRKLTL</sequence>
<dbReference type="AlphaFoldDB" id="A0AA85K132"/>
<evidence type="ECO:0000313" key="6">
    <source>
        <dbReference type="WBParaSite" id="TREG1_54510.1"/>
    </source>
</evidence>
<dbReference type="Pfam" id="PF00573">
    <property type="entry name" value="Ribosomal_L4"/>
    <property type="match status" value="1"/>
</dbReference>
<dbReference type="PANTHER" id="PTHR10746">
    <property type="entry name" value="50S RIBOSOMAL PROTEIN L4"/>
    <property type="match status" value="1"/>
</dbReference>